<keyword evidence="2" id="KW-1003">Cell membrane</keyword>
<feature type="transmembrane region" description="Helical" evidence="8">
    <location>
        <begin position="342"/>
        <end position="359"/>
    </location>
</feature>
<comment type="subcellular location">
    <subcellularLocation>
        <location evidence="1">Cell membrane</location>
        <topology evidence="1">Multi-pass membrane protein</topology>
    </subcellularLocation>
</comment>
<evidence type="ECO:0000256" key="6">
    <source>
        <dbReference type="ARBA" id="ARBA00022989"/>
    </source>
</evidence>
<name>A0A1F5P515_9BACT</name>
<evidence type="ECO:0000313" key="10">
    <source>
        <dbReference type="EMBL" id="OGE84942.1"/>
    </source>
</evidence>
<dbReference type="PANTHER" id="PTHR33908">
    <property type="entry name" value="MANNOSYLTRANSFERASE YKCB-RELATED"/>
    <property type="match status" value="1"/>
</dbReference>
<feature type="transmembrane region" description="Helical" evidence="8">
    <location>
        <begin position="208"/>
        <end position="227"/>
    </location>
</feature>
<keyword evidence="5 8" id="KW-0812">Transmembrane</keyword>
<comment type="caution">
    <text evidence="10">The sequence shown here is derived from an EMBL/GenBank/DDBJ whole genome shotgun (WGS) entry which is preliminary data.</text>
</comment>
<evidence type="ECO:0000256" key="5">
    <source>
        <dbReference type="ARBA" id="ARBA00022692"/>
    </source>
</evidence>
<accession>A0A1F5P515</accession>
<feature type="transmembrane region" description="Helical" evidence="8">
    <location>
        <begin position="318"/>
        <end position="335"/>
    </location>
</feature>
<keyword evidence="3" id="KW-0328">Glycosyltransferase</keyword>
<feature type="transmembrane region" description="Helical" evidence="8">
    <location>
        <begin position="127"/>
        <end position="146"/>
    </location>
</feature>
<dbReference type="GO" id="GO:0016763">
    <property type="term" value="F:pentosyltransferase activity"/>
    <property type="evidence" value="ECO:0007669"/>
    <property type="project" value="TreeGrafter"/>
</dbReference>
<dbReference type="InterPro" id="IPR050297">
    <property type="entry name" value="LipidA_mod_glycosyltrf_83"/>
</dbReference>
<dbReference type="InterPro" id="IPR038731">
    <property type="entry name" value="RgtA/B/C-like"/>
</dbReference>
<evidence type="ECO:0000256" key="8">
    <source>
        <dbReference type="SAM" id="Phobius"/>
    </source>
</evidence>
<keyword evidence="6 8" id="KW-1133">Transmembrane helix</keyword>
<evidence type="ECO:0000256" key="4">
    <source>
        <dbReference type="ARBA" id="ARBA00022679"/>
    </source>
</evidence>
<dbReference type="Proteomes" id="UP000176786">
    <property type="component" value="Unassembled WGS sequence"/>
</dbReference>
<evidence type="ECO:0000256" key="7">
    <source>
        <dbReference type="ARBA" id="ARBA00023136"/>
    </source>
</evidence>
<feature type="transmembrane region" description="Helical" evidence="8">
    <location>
        <begin position="74"/>
        <end position="95"/>
    </location>
</feature>
<dbReference type="GO" id="GO:0010041">
    <property type="term" value="P:response to iron(III) ion"/>
    <property type="evidence" value="ECO:0007669"/>
    <property type="project" value="TreeGrafter"/>
</dbReference>
<dbReference type="EMBL" id="MFES01000030">
    <property type="protein sequence ID" value="OGE84942.1"/>
    <property type="molecule type" value="Genomic_DNA"/>
</dbReference>
<feature type="domain" description="Glycosyltransferase RgtA/B/C/D-like" evidence="9">
    <location>
        <begin position="54"/>
        <end position="186"/>
    </location>
</feature>
<dbReference type="GO" id="GO:0009103">
    <property type="term" value="P:lipopolysaccharide biosynthetic process"/>
    <property type="evidence" value="ECO:0007669"/>
    <property type="project" value="UniProtKB-ARBA"/>
</dbReference>
<dbReference type="STRING" id="1817832.A3J48_00435"/>
<proteinExistence type="predicted"/>
<keyword evidence="7 8" id="KW-0472">Membrane</keyword>
<sequence>MLKKLALPIILLVALLMRVWNFTTLALWHDEAFSALLIRMPFDEMMRRIALDVHPPFYYWLLDVWANIFGHSLASLRGFSVLFGVATVFMLYVLIKKITQSQRLSLAAAALLAVNPFHIQYSLEARMYTLGTFLVVASTWVLLKALETNKWKWWLPYALLTTASALNHYFMFFSIAAQGLFVLVWWVKNYGKDFLRLRLRQAGHAWRWLGAYVLAAVLYIPWLPTFWKQFSQVQESYWIPKMDIWSVPLTIWKILLGGFQWAPQNVLIITAIIFLALLLIYFYKYRGMNYLFIGMMAIIPFVLAILVSLKTALFLDRYFIFAAMFITTILAASLLSIRYKKIGLGLLVAMLVGSVISYADGLKTIDAKNRPGMTAASQYIFDHYPIRCPQNVASAPEKVIVSSTFIYFSYQYYYELYFDQIRGASLACEMKITPEPILYLQGITHVNQLPHFSGTALLEDHDFVGNLSAFAKKGETVMLLWTTGFGGNKPEVPSNWQEMDEQKFPDVFNHRGEIFVTKYLIK</sequence>
<feature type="transmembrane region" description="Helical" evidence="8">
    <location>
        <begin position="290"/>
        <end position="312"/>
    </location>
</feature>
<reference evidence="10 11" key="1">
    <citation type="journal article" date="2016" name="Nat. Commun.">
        <title>Thousands of microbial genomes shed light on interconnected biogeochemical processes in an aquifer system.</title>
        <authorList>
            <person name="Anantharaman K."/>
            <person name="Brown C.T."/>
            <person name="Hug L.A."/>
            <person name="Sharon I."/>
            <person name="Castelle C.J."/>
            <person name="Probst A.J."/>
            <person name="Thomas B.C."/>
            <person name="Singh A."/>
            <person name="Wilkins M.J."/>
            <person name="Karaoz U."/>
            <person name="Brodie E.L."/>
            <person name="Williams K.H."/>
            <person name="Hubbard S.S."/>
            <person name="Banfield J.F."/>
        </authorList>
    </citation>
    <scope>NUCLEOTIDE SEQUENCE [LARGE SCALE GENOMIC DNA]</scope>
</reference>
<organism evidence="10 11">
    <name type="scientific">Candidatus Doudnabacteria bacterium RIFCSPHIGHO2_02_FULL_46_11</name>
    <dbReference type="NCBI Taxonomy" id="1817832"/>
    <lineage>
        <taxon>Bacteria</taxon>
        <taxon>Candidatus Doudnaibacteriota</taxon>
    </lineage>
</organism>
<feature type="transmembrane region" description="Helical" evidence="8">
    <location>
        <begin position="266"/>
        <end position="283"/>
    </location>
</feature>
<evidence type="ECO:0000256" key="1">
    <source>
        <dbReference type="ARBA" id="ARBA00004651"/>
    </source>
</evidence>
<dbReference type="AlphaFoldDB" id="A0A1F5P515"/>
<protein>
    <recommendedName>
        <fullName evidence="9">Glycosyltransferase RgtA/B/C/D-like domain-containing protein</fullName>
    </recommendedName>
</protein>
<dbReference type="Pfam" id="PF13231">
    <property type="entry name" value="PMT_2"/>
    <property type="match status" value="1"/>
</dbReference>
<keyword evidence="4" id="KW-0808">Transferase</keyword>
<evidence type="ECO:0000259" key="9">
    <source>
        <dbReference type="Pfam" id="PF13231"/>
    </source>
</evidence>
<evidence type="ECO:0000256" key="2">
    <source>
        <dbReference type="ARBA" id="ARBA00022475"/>
    </source>
</evidence>
<evidence type="ECO:0000256" key="3">
    <source>
        <dbReference type="ARBA" id="ARBA00022676"/>
    </source>
</evidence>
<feature type="transmembrane region" description="Helical" evidence="8">
    <location>
        <begin position="166"/>
        <end position="187"/>
    </location>
</feature>
<evidence type="ECO:0000313" key="11">
    <source>
        <dbReference type="Proteomes" id="UP000176786"/>
    </source>
</evidence>
<dbReference type="PANTHER" id="PTHR33908:SF3">
    <property type="entry name" value="UNDECAPRENYL PHOSPHATE-ALPHA-4-AMINO-4-DEOXY-L-ARABINOSE ARABINOSYL TRANSFERASE"/>
    <property type="match status" value="1"/>
</dbReference>
<dbReference type="GO" id="GO:0005886">
    <property type="term" value="C:plasma membrane"/>
    <property type="evidence" value="ECO:0007669"/>
    <property type="project" value="UniProtKB-SubCell"/>
</dbReference>
<gene>
    <name evidence="10" type="ORF">A3J48_00435</name>
</gene>